<reference evidence="3" key="1">
    <citation type="submission" date="2005-09" db="EMBL/GenBank/DDBJ databases">
        <authorList>
            <person name="Mural R.J."/>
            <person name="Li P.W."/>
            <person name="Adams M.D."/>
            <person name="Amanatides P.G."/>
            <person name="Baden-Tillson H."/>
            <person name="Barnstead M."/>
            <person name="Chin S.H."/>
            <person name="Dew I."/>
            <person name="Evans C.A."/>
            <person name="Ferriera S."/>
            <person name="Flanigan M."/>
            <person name="Fosler C."/>
            <person name="Glodek A."/>
            <person name="Gu Z."/>
            <person name="Holt R.A."/>
            <person name="Jennings D."/>
            <person name="Kraft C.L."/>
            <person name="Lu F."/>
            <person name="Nguyen T."/>
            <person name="Nusskern D.R."/>
            <person name="Pfannkoch C.M."/>
            <person name="Sitter C."/>
            <person name="Sutton G.G."/>
            <person name="Venter J.C."/>
            <person name="Wang Z."/>
            <person name="Woodage T."/>
            <person name="Zheng X.H."/>
            <person name="Zhong F."/>
        </authorList>
    </citation>
    <scope>NUCLEOTIDE SEQUENCE [LARGE SCALE GENOMIC DNA]</scope>
    <source>
        <strain>BN</strain>
        <strain evidence="3">Sprague-Dawley</strain>
    </source>
</reference>
<evidence type="ECO:0000313" key="3">
    <source>
        <dbReference type="Proteomes" id="UP000234681"/>
    </source>
</evidence>
<feature type="compositionally biased region" description="Basic and acidic residues" evidence="1">
    <location>
        <begin position="38"/>
        <end position="50"/>
    </location>
</feature>
<accession>A6JN02</accession>
<dbReference type="AlphaFoldDB" id="A6JN02"/>
<evidence type="ECO:0000313" key="2">
    <source>
        <dbReference type="EMBL" id="EDL82652.1"/>
    </source>
</evidence>
<dbReference type="EMBL" id="CH473992">
    <property type="protein sequence ID" value="EDL82652.1"/>
    <property type="molecule type" value="Genomic_DNA"/>
</dbReference>
<sequence length="61" mass="6912">MERGEDPRLVPITHVRKPQPPETPAPENLILSSGLFGKTDRQTDTHRHTDTQSMNQCQKSC</sequence>
<protein>
    <submittedName>
        <fullName evidence="2">Similar to RIKEN cDNA A930016P21 (Predicted), isoform CRA_c</fullName>
    </submittedName>
</protein>
<proteinExistence type="predicted"/>
<organism evidence="2 3">
    <name type="scientific">Rattus norvegicus</name>
    <name type="common">Rat</name>
    <dbReference type="NCBI Taxonomy" id="10116"/>
    <lineage>
        <taxon>Eukaryota</taxon>
        <taxon>Metazoa</taxon>
        <taxon>Chordata</taxon>
        <taxon>Craniata</taxon>
        <taxon>Vertebrata</taxon>
        <taxon>Euteleostomi</taxon>
        <taxon>Mammalia</taxon>
        <taxon>Eutheria</taxon>
        <taxon>Euarchontoglires</taxon>
        <taxon>Glires</taxon>
        <taxon>Rodentia</taxon>
        <taxon>Myomorpha</taxon>
        <taxon>Muroidea</taxon>
        <taxon>Muridae</taxon>
        <taxon>Murinae</taxon>
        <taxon>Rattus</taxon>
    </lineage>
</organism>
<name>A6JN02_RAT</name>
<gene>
    <name evidence="2" type="primary">RGD1560629_predicted</name>
    <name evidence="2" type="ORF">rCG_53341</name>
</gene>
<feature type="region of interest" description="Disordered" evidence="1">
    <location>
        <begin position="1"/>
        <end position="61"/>
    </location>
</feature>
<dbReference type="Proteomes" id="UP000234681">
    <property type="component" value="Chromosome 2"/>
</dbReference>
<evidence type="ECO:0000256" key="1">
    <source>
        <dbReference type="SAM" id="MobiDB-lite"/>
    </source>
</evidence>